<accession>A0A975BXW0</accession>
<proteinExistence type="predicted"/>
<protein>
    <submittedName>
        <fullName evidence="1">Uncharacterized protein</fullName>
    </submittedName>
</protein>
<organism evidence="1 2">
    <name type="scientific">Desulfonema magnum</name>
    <dbReference type="NCBI Taxonomy" id="45655"/>
    <lineage>
        <taxon>Bacteria</taxon>
        <taxon>Pseudomonadati</taxon>
        <taxon>Thermodesulfobacteriota</taxon>
        <taxon>Desulfobacteria</taxon>
        <taxon>Desulfobacterales</taxon>
        <taxon>Desulfococcaceae</taxon>
        <taxon>Desulfonema</taxon>
    </lineage>
</organism>
<keyword evidence="2" id="KW-1185">Reference proteome</keyword>
<dbReference type="Proteomes" id="UP000663722">
    <property type="component" value="Chromosome"/>
</dbReference>
<evidence type="ECO:0000313" key="1">
    <source>
        <dbReference type="EMBL" id="QTA93333.1"/>
    </source>
</evidence>
<dbReference type="EMBL" id="CP061800">
    <property type="protein sequence ID" value="QTA93333.1"/>
    <property type="molecule type" value="Genomic_DNA"/>
</dbReference>
<evidence type="ECO:0000313" key="2">
    <source>
        <dbReference type="Proteomes" id="UP000663722"/>
    </source>
</evidence>
<dbReference type="KEGG" id="dmm:dnm_094340"/>
<sequence length="38" mass="4412">MQKLYFCTCEKAFFALRKEHRKTCSALSLGRLKTAFLA</sequence>
<reference evidence="1" key="1">
    <citation type="journal article" date="2021" name="Microb. Physiol.">
        <title>Proteogenomic Insights into the Physiology of Marine, Sulfate-Reducing, Filamentous Desulfonema limicola and Desulfonema magnum.</title>
        <authorList>
            <person name="Schnaars V."/>
            <person name="Wohlbrand L."/>
            <person name="Scheve S."/>
            <person name="Hinrichs C."/>
            <person name="Reinhardt R."/>
            <person name="Rabus R."/>
        </authorList>
    </citation>
    <scope>NUCLEOTIDE SEQUENCE</scope>
    <source>
        <strain evidence="1">4be13</strain>
    </source>
</reference>
<gene>
    <name evidence="1" type="ORF">dnm_094340</name>
</gene>
<name>A0A975BXW0_9BACT</name>
<dbReference type="AlphaFoldDB" id="A0A975BXW0"/>